<name>A0A8H6C531_CANAX</name>
<evidence type="ECO:0000259" key="7">
    <source>
        <dbReference type="PROSITE" id="PS52012"/>
    </source>
</evidence>
<keyword evidence="4 5" id="KW-1015">Disulfide bond</keyword>
<dbReference type="AlphaFoldDB" id="A0A8H6C531"/>
<feature type="binding site" description="axial binding residue" evidence="5">
    <location>
        <position position="80"/>
    </location>
    <ligand>
        <name>heme</name>
        <dbReference type="ChEBI" id="CHEBI:30413"/>
    </ligand>
    <ligandPart>
        <name>Fe</name>
        <dbReference type="ChEBI" id="CHEBI:18248"/>
    </ligandPart>
</feature>
<keyword evidence="5" id="KW-0479">Metal-binding</keyword>
<comment type="caution">
    <text evidence="8">The sequence shown here is derived from an EMBL/GenBank/DDBJ whole genome shotgun (WGS) entry which is preliminary data.</text>
</comment>
<keyword evidence="3 6" id="KW-0732">Signal</keyword>
<keyword evidence="2" id="KW-0964">Secreted</keyword>
<keyword evidence="5" id="KW-0349">Heme</keyword>
<dbReference type="PROSITE" id="PS52012">
    <property type="entry name" value="CFEM"/>
    <property type="match status" value="1"/>
</dbReference>
<feature type="domain" description="CFEM" evidence="7">
    <location>
        <begin position="34"/>
        <end position="145"/>
    </location>
</feature>
<organism evidence="8 9">
    <name type="scientific">Candida albicans</name>
    <name type="common">Yeast</name>
    <dbReference type="NCBI Taxonomy" id="5476"/>
    <lineage>
        <taxon>Eukaryota</taxon>
        <taxon>Fungi</taxon>
        <taxon>Dikarya</taxon>
        <taxon>Ascomycota</taxon>
        <taxon>Saccharomycotina</taxon>
        <taxon>Pichiomycetes</taxon>
        <taxon>Debaryomycetaceae</taxon>
        <taxon>Candida/Lodderomyces clade</taxon>
        <taxon>Candida</taxon>
    </lineage>
</organism>
<dbReference type="OMA" id="CWATACK"/>
<protein>
    <submittedName>
        <fullName evidence="8">Surface antigen protein 2</fullName>
    </submittedName>
</protein>
<proteinExistence type="predicted"/>
<dbReference type="GO" id="GO:0046872">
    <property type="term" value="F:metal ion binding"/>
    <property type="evidence" value="ECO:0007669"/>
    <property type="project" value="UniProtKB-UniRule"/>
</dbReference>
<dbReference type="GO" id="GO:0005576">
    <property type="term" value="C:extracellular region"/>
    <property type="evidence" value="ECO:0007669"/>
    <property type="project" value="UniProtKB-SubCell"/>
</dbReference>
<evidence type="ECO:0000256" key="6">
    <source>
        <dbReference type="SAM" id="SignalP"/>
    </source>
</evidence>
<evidence type="ECO:0000313" key="8">
    <source>
        <dbReference type="EMBL" id="KAF6071709.1"/>
    </source>
</evidence>
<dbReference type="SMR" id="A0A8H6C531"/>
<evidence type="ECO:0000256" key="5">
    <source>
        <dbReference type="PROSITE-ProRule" id="PRU01356"/>
    </source>
</evidence>
<sequence length="147" mass="15078">MKFSTILAIPFAIAFANAAAAPAVTAAPAPAADNPYTIYPPVPKTASINGFADRIYDQIPKCAQECVKQSTSSTPCPYWDTGCLCVIPNFTGAVGNCVASKCRGADVTNFRKLAVGACAAAGVWDPYWIIPASVSSALDAAATATGN</sequence>
<dbReference type="Proteomes" id="UP000536275">
    <property type="component" value="Unassembled WGS sequence"/>
</dbReference>
<dbReference type="EMBL" id="JABWAD010000016">
    <property type="protein sequence ID" value="KAF6071709.1"/>
    <property type="molecule type" value="Genomic_DNA"/>
</dbReference>
<evidence type="ECO:0000256" key="1">
    <source>
        <dbReference type="ARBA" id="ARBA00004613"/>
    </source>
</evidence>
<feature type="chain" id="PRO_5034552521" evidence="6">
    <location>
        <begin position="19"/>
        <end position="147"/>
    </location>
</feature>
<feature type="disulfide bond" evidence="5">
    <location>
        <begin position="66"/>
        <end position="97"/>
    </location>
</feature>
<evidence type="ECO:0000256" key="3">
    <source>
        <dbReference type="ARBA" id="ARBA00022729"/>
    </source>
</evidence>
<dbReference type="SMART" id="SM00747">
    <property type="entry name" value="CFEM"/>
    <property type="match status" value="1"/>
</dbReference>
<dbReference type="InterPro" id="IPR008427">
    <property type="entry name" value="Extracellular_membr_CFEM_dom"/>
</dbReference>
<feature type="disulfide bond" evidence="5">
    <location>
        <begin position="85"/>
        <end position="118"/>
    </location>
</feature>
<reference evidence="8 9" key="1">
    <citation type="submission" date="2020-03" db="EMBL/GenBank/DDBJ databases">
        <title>FDA dAtabase for Regulatory Grade micrObial Sequences (FDA-ARGOS): Supporting development and validation of Infectious Disease Dx tests.</title>
        <authorList>
            <person name="Campos J."/>
            <person name="Goldberg B."/>
            <person name="Tallon L."/>
            <person name="Sadzewicz L."/>
            <person name="Vavikolanu K."/>
            <person name="Mehta A."/>
            <person name="Aluvathingal J."/>
            <person name="Nadendla S."/>
            <person name="Nandy P."/>
            <person name="Geyer C."/>
            <person name="Yan Y."/>
            <person name="Sichtig H."/>
        </authorList>
    </citation>
    <scope>NUCLEOTIDE SEQUENCE [LARGE SCALE GENOMIC DNA]</scope>
    <source>
        <strain evidence="8 9">FDAARGOS_656</strain>
    </source>
</reference>
<dbReference type="Pfam" id="PF05730">
    <property type="entry name" value="CFEM"/>
    <property type="match status" value="1"/>
</dbReference>
<comment type="subcellular location">
    <subcellularLocation>
        <location evidence="1">Secreted</location>
    </subcellularLocation>
</comment>
<feature type="disulfide bond" evidence="5">
    <location>
        <begin position="62"/>
        <end position="102"/>
    </location>
</feature>
<evidence type="ECO:0000256" key="2">
    <source>
        <dbReference type="ARBA" id="ARBA00022525"/>
    </source>
</evidence>
<feature type="signal peptide" evidence="6">
    <location>
        <begin position="1"/>
        <end position="18"/>
    </location>
</feature>
<keyword evidence="5" id="KW-0408">Iron</keyword>
<evidence type="ECO:0000313" key="9">
    <source>
        <dbReference type="Proteomes" id="UP000536275"/>
    </source>
</evidence>
<accession>A0A8H6C531</accession>
<feature type="disulfide bond" evidence="5">
    <location>
        <begin position="76"/>
        <end position="83"/>
    </location>
</feature>
<evidence type="ECO:0000256" key="4">
    <source>
        <dbReference type="ARBA" id="ARBA00023157"/>
    </source>
</evidence>
<gene>
    <name evidence="8" type="primary">CSA2</name>
    <name evidence="8" type="ORF">FOB64_001413</name>
</gene>